<evidence type="ECO:0000313" key="3">
    <source>
        <dbReference type="Proteomes" id="UP001211894"/>
    </source>
</evidence>
<dbReference type="InterPro" id="IPR035530">
    <property type="entry name" value="PBSX_XtrA"/>
</dbReference>
<proteinExistence type="predicted"/>
<organism evidence="2 3">
    <name type="scientific">Bacillus changyiensis</name>
    <dbReference type="NCBI Taxonomy" id="3004103"/>
    <lineage>
        <taxon>Bacteria</taxon>
        <taxon>Bacillati</taxon>
        <taxon>Bacillota</taxon>
        <taxon>Bacilli</taxon>
        <taxon>Bacillales</taxon>
        <taxon>Bacillaceae</taxon>
        <taxon>Bacillus</taxon>
    </lineage>
</organism>
<keyword evidence="3" id="KW-1185">Reference proteome</keyword>
<evidence type="ECO:0000313" key="1">
    <source>
        <dbReference type="EMBL" id="MDA7028477.1"/>
    </source>
</evidence>
<protein>
    <submittedName>
        <fullName evidence="2">XtrA/YqaO family protein</fullName>
    </submittedName>
</protein>
<reference evidence="2 3" key="1">
    <citation type="submission" date="2023-01" db="EMBL/GenBank/DDBJ databases">
        <title>Bacillus changyiensis sp. nov., isolated from a coastal deposit.</title>
        <authorList>
            <person name="Xiao G."/>
            <person name="Lai Q."/>
            <person name="Hu Z."/>
            <person name="Shao Z."/>
        </authorList>
    </citation>
    <scope>NUCLEOTIDE SEQUENCE [LARGE SCALE GENOMIC DNA]</scope>
    <source>
        <strain evidence="2 3">CLL-7-23</strain>
    </source>
</reference>
<sequence length="67" mass="7457">MNQPKEISINDDLTFSGKIEPNKLMVLIVDGSTGTVKTTDVPFHGQLTIETVNGKFKRLDHKIGFKL</sequence>
<accession>A0ABT4X8K7</accession>
<evidence type="ECO:0000313" key="2">
    <source>
        <dbReference type="EMBL" id="MDA7028631.1"/>
    </source>
</evidence>
<dbReference type="Pfam" id="PF17356">
    <property type="entry name" value="PBSX_XtrA"/>
    <property type="match status" value="1"/>
</dbReference>
<dbReference type="RefSeq" id="WP_271342293.1">
    <property type="nucleotide sequence ID" value="NZ_JAQKAB010000018.1"/>
</dbReference>
<dbReference type="EMBL" id="JAQKAB010000025">
    <property type="protein sequence ID" value="MDA7028631.1"/>
    <property type="molecule type" value="Genomic_DNA"/>
</dbReference>
<gene>
    <name evidence="1" type="ORF">PJ311_18220</name>
    <name evidence="2" type="ORF">PJ311_19040</name>
</gene>
<dbReference type="EMBL" id="JAQKAB010000018">
    <property type="protein sequence ID" value="MDA7028477.1"/>
    <property type="molecule type" value="Genomic_DNA"/>
</dbReference>
<name>A0ABT4X8K7_9BACI</name>
<comment type="caution">
    <text evidence="2">The sequence shown here is derived from an EMBL/GenBank/DDBJ whole genome shotgun (WGS) entry which is preliminary data.</text>
</comment>
<dbReference type="Proteomes" id="UP001211894">
    <property type="component" value="Unassembled WGS sequence"/>
</dbReference>